<evidence type="ECO:0000256" key="4">
    <source>
        <dbReference type="ARBA" id="ARBA00022741"/>
    </source>
</evidence>
<dbReference type="InterPro" id="IPR003439">
    <property type="entry name" value="ABC_transporter-like_ATP-bd"/>
</dbReference>
<dbReference type="InterPro" id="IPR039421">
    <property type="entry name" value="Type_1_exporter"/>
</dbReference>
<dbReference type="PROSITE" id="PS50929">
    <property type="entry name" value="ABC_TM1F"/>
    <property type="match status" value="1"/>
</dbReference>
<evidence type="ECO:0000313" key="11">
    <source>
        <dbReference type="EMBL" id="SER03850.1"/>
    </source>
</evidence>
<comment type="subcellular location">
    <subcellularLocation>
        <location evidence="1">Cell membrane</location>
        <topology evidence="1">Multi-pass membrane protein</topology>
    </subcellularLocation>
</comment>
<dbReference type="Proteomes" id="UP000182584">
    <property type="component" value="Unassembled WGS sequence"/>
</dbReference>
<feature type="transmembrane region" description="Helical" evidence="8">
    <location>
        <begin position="35"/>
        <end position="56"/>
    </location>
</feature>
<gene>
    <name evidence="11" type="ORF">SAMN04487884_101204</name>
</gene>
<evidence type="ECO:0000256" key="3">
    <source>
        <dbReference type="ARBA" id="ARBA00022692"/>
    </source>
</evidence>
<sequence length="605" mass="67732">MARNKIEQDEELDSGFDINQLKRLAGYVGTYKKDLTIAVIIMVISSAISMLIPLFMKNVMDVISATVYDKVYTPDKAVQLIIINALAALLVGITCAAIMKYKIILTSRVGQGVIYNLRRELFVHLQKLPFSYYDDKPHGKIQVRVVNYVNNLSDLLSNGIVNTITDMFSLVFILIFMLYLNVRFTLVCLCGLPVLTVIILFVKNRQRRAWQIQSNKQSNLNAYIAESINGIRVTQSFVREDTNTVLFNRLNKDARSAWMNAVKYNFILSPVIENITVITTSVIYVLGIGWLTHGETAITVGLLTAFVGYVSRFWQPIMTLANFYNSLLTAISYLERIFETIDSPITVKDKEGATTMPEIKGDVEFKNVCFAYDDGVEILHDVSFKVGAGQSYAIVGPTGAGKSTIVNLISRFYNVGSGKILVDGIDINDVTIKSLRQQMGVMMQDSFIFSGTIMDNIRYGNMEATDEEVIAAAKTVCAHDFIINLENGYYTQVNERGSRLSAGQRQLISFARAVLADPKILILDEATSSIDTETEILLQKGLQQMLKGRTSFIIAHRLSTIKNATCIMYVDDGKIQEKGSHDDLLKIPNGYYHNLYDSQYAFLQA</sequence>
<dbReference type="GO" id="GO:0016887">
    <property type="term" value="F:ATP hydrolysis activity"/>
    <property type="evidence" value="ECO:0007669"/>
    <property type="project" value="InterPro"/>
</dbReference>
<evidence type="ECO:0000259" key="10">
    <source>
        <dbReference type="PROSITE" id="PS50929"/>
    </source>
</evidence>
<evidence type="ECO:0000256" key="8">
    <source>
        <dbReference type="SAM" id="Phobius"/>
    </source>
</evidence>
<feature type="domain" description="ABC transporter" evidence="9">
    <location>
        <begin position="363"/>
        <end position="597"/>
    </location>
</feature>
<dbReference type="InterPro" id="IPR036640">
    <property type="entry name" value="ABC1_TM_sf"/>
</dbReference>
<dbReference type="RefSeq" id="WP_022758216.1">
    <property type="nucleotide sequence ID" value="NZ_FOGJ01000001.1"/>
</dbReference>
<dbReference type="Pfam" id="PF00664">
    <property type="entry name" value="ABC_membrane"/>
    <property type="match status" value="1"/>
</dbReference>
<reference evidence="11 12" key="1">
    <citation type="submission" date="2016-10" db="EMBL/GenBank/DDBJ databases">
        <authorList>
            <person name="de Groot N.N."/>
        </authorList>
    </citation>
    <scope>NUCLEOTIDE SEQUENCE [LARGE SCALE GENOMIC DNA]</scope>
    <source>
        <strain evidence="11 12">AR40</strain>
    </source>
</reference>
<dbReference type="SUPFAM" id="SSF52540">
    <property type="entry name" value="P-loop containing nucleoside triphosphate hydrolases"/>
    <property type="match status" value="1"/>
</dbReference>
<dbReference type="SMART" id="SM00382">
    <property type="entry name" value="AAA"/>
    <property type="match status" value="1"/>
</dbReference>
<dbReference type="InterPro" id="IPR017871">
    <property type="entry name" value="ABC_transporter-like_CS"/>
</dbReference>
<feature type="transmembrane region" description="Helical" evidence="8">
    <location>
        <begin position="184"/>
        <end position="202"/>
    </location>
</feature>
<dbReference type="InterPro" id="IPR011527">
    <property type="entry name" value="ABC1_TM_dom"/>
</dbReference>
<dbReference type="SUPFAM" id="SSF90123">
    <property type="entry name" value="ABC transporter transmembrane region"/>
    <property type="match status" value="1"/>
</dbReference>
<dbReference type="GO" id="GO:0005524">
    <property type="term" value="F:ATP binding"/>
    <property type="evidence" value="ECO:0007669"/>
    <property type="project" value="UniProtKB-KW"/>
</dbReference>
<evidence type="ECO:0000259" key="9">
    <source>
        <dbReference type="PROSITE" id="PS50893"/>
    </source>
</evidence>
<feature type="transmembrane region" description="Helical" evidence="8">
    <location>
        <begin position="297"/>
        <end position="314"/>
    </location>
</feature>
<keyword evidence="4" id="KW-0547">Nucleotide-binding</keyword>
<protein>
    <submittedName>
        <fullName evidence="11">ATP-binding cassette, subfamily B</fullName>
    </submittedName>
</protein>
<dbReference type="eggNOG" id="COG1132">
    <property type="taxonomic scope" value="Bacteria"/>
</dbReference>
<feature type="transmembrane region" description="Helical" evidence="8">
    <location>
        <begin position="160"/>
        <end position="178"/>
    </location>
</feature>
<proteinExistence type="predicted"/>
<feature type="domain" description="ABC transmembrane type-1" evidence="10">
    <location>
        <begin position="37"/>
        <end position="329"/>
    </location>
</feature>
<accession>A0A1H9KXF5</accession>
<keyword evidence="6 8" id="KW-1133">Transmembrane helix</keyword>
<evidence type="ECO:0000256" key="1">
    <source>
        <dbReference type="ARBA" id="ARBA00004651"/>
    </source>
</evidence>
<evidence type="ECO:0000256" key="5">
    <source>
        <dbReference type="ARBA" id="ARBA00022840"/>
    </source>
</evidence>
<dbReference type="Gene3D" id="1.20.1560.10">
    <property type="entry name" value="ABC transporter type 1, transmembrane domain"/>
    <property type="match status" value="1"/>
</dbReference>
<keyword evidence="7 8" id="KW-0472">Membrane</keyword>
<evidence type="ECO:0000256" key="6">
    <source>
        <dbReference type="ARBA" id="ARBA00022989"/>
    </source>
</evidence>
<evidence type="ECO:0000313" key="12">
    <source>
        <dbReference type="Proteomes" id="UP000182584"/>
    </source>
</evidence>
<keyword evidence="2" id="KW-0813">Transport</keyword>
<dbReference type="GO" id="GO:0015421">
    <property type="term" value="F:ABC-type oligopeptide transporter activity"/>
    <property type="evidence" value="ECO:0007669"/>
    <property type="project" value="TreeGrafter"/>
</dbReference>
<dbReference type="OrthoDB" id="9762778at2"/>
<dbReference type="PANTHER" id="PTHR43394">
    <property type="entry name" value="ATP-DEPENDENT PERMEASE MDL1, MITOCHONDRIAL"/>
    <property type="match status" value="1"/>
</dbReference>
<dbReference type="PANTHER" id="PTHR43394:SF1">
    <property type="entry name" value="ATP-BINDING CASSETTE SUB-FAMILY B MEMBER 10, MITOCHONDRIAL"/>
    <property type="match status" value="1"/>
</dbReference>
<feature type="transmembrane region" description="Helical" evidence="8">
    <location>
        <begin position="266"/>
        <end position="291"/>
    </location>
</feature>
<keyword evidence="5 11" id="KW-0067">ATP-binding</keyword>
<dbReference type="PROSITE" id="PS00211">
    <property type="entry name" value="ABC_TRANSPORTER_1"/>
    <property type="match status" value="1"/>
</dbReference>
<dbReference type="PROSITE" id="PS50893">
    <property type="entry name" value="ABC_TRANSPORTER_2"/>
    <property type="match status" value="1"/>
</dbReference>
<feature type="transmembrane region" description="Helical" evidence="8">
    <location>
        <begin position="76"/>
        <end position="99"/>
    </location>
</feature>
<dbReference type="InterPro" id="IPR027417">
    <property type="entry name" value="P-loop_NTPase"/>
</dbReference>
<evidence type="ECO:0000256" key="7">
    <source>
        <dbReference type="ARBA" id="ARBA00023136"/>
    </source>
</evidence>
<dbReference type="EMBL" id="FOGJ01000001">
    <property type="protein sequence ID" value="SER03850.1"/>
    <property type="molecule type" value="Genomic_DNA"/>
</dbReference>
<organism evidence="11 12">
    <name type="scientific">Butyrivibrio fibrisolvens</name>
    <dbReference type="NCBI Taxonomy" id="831"/>
    <lineage>
        <taxon>Bacteria</taxon>
        <taxon>Bacillati</taxon>
        <taxon>Bacillota</taxon>
        <taxon>Clostridia</taxon>
        <taxon>Lachnospirales</taxon>
        <taxon>Lachnospiraceae</taxon>
        <taxon>Butyrivibrio</taxon>
    </lineage>
</organism>
<dbReference type="Pfam" id="PF00005">
    <property type="entry name" value="ABC_tran"/>
    <property type="match status" value="1"/>
</dbReference>
<name>A0A1H9KXF5_BUTFI</name>
<keyword evidence="3 8" id="KW-0812">Transmembrane</keyword>
<dbReference type="AlphaFoldDB" id="A0A1H9KXF5"/>
<dbReference type="CDD" id="cd18545">
    <property type="entry name" value="ABC_6TM_YknV_like"/>
    <property type="match status" value="1"/>
</dbReference>
<dbReference type="CDD" id="cd03254">
    <property type="entry name" value="ABCC_Glucan_exporter_like"/>
    <property type="match status" value="1"/>
</dbReference>
<dbReference type="InterPro" id="IPR003593">
    <property type="entry name" value="AAA+_ATPase"/>
</dbReference>
<dbReference type="GO" id="GO:0005886">
    <property type="term" value="C:plasma membrane"/>
    <property type="evidence" value="ECO:0007669"/>
    <property type="project" value="UniProtKB-SubCell"/>
</dbReference>
<evidence type="ECO:0000256" key="2">
    <source>
        <dbReference type="ARBA" id="ARBA00022448"/>
    </source>
</evidence>
<dbReference type="FunFam" id="3.40.50.300:FF:000287">
    <property type="entry name" value="Multidrug ABC transporter ATP-binding protein"/>
    <property type="match status" value="1"/>
</dbReference>
<dbReference type="Gene3D" id="3.40.50.300">
    <property type="entry name" value="P-loop containing nucleotide triphosphate hydrolases"/>
    <property type="match status" value="1"/>
</dbReference>